<keyword evidence="2" id="KW-1185">Reference proteome</keyword>
<name>A0ABU2Y881_9FLAO</name>
<organism evidence="1 2">
    <name type="scientific">Patiriisocius hiemis</name>
    <dbReference type="NCBI Taxonomy" id="3075604"/>
    <lineage>
        <taxon>Bacteria</taxon>
        <taxon>Pseudomonadati</taxon>
        <taxon>Bacteroidota</taxon>
        <taxon>Flavobacteriia</taxon>
        <taxon>Flavobacteriales</taxon>
        <taxon>Flavobacteriaceae</taxon>
        <taxon>Patiriisocius</taxon>
    </lineage>
</organism>
<reference evidence="1 2" key="1">
    <citation type="submission" date="2023-09" db="EMBL/GenBank/DDBJ databases">
        <authorList>
            <person name="Rey-Velasco X."/>
        </authorList>
    </citation>
    <scope>NUCLEOTIDE SEQUENCE [LARGE SCALE GENOMIC DNA]</scope>
    <source>
        <strain evidence="1 2">W242</strain>
    </source>
</reference>
<evidence type="ECO:0000313" key="2">
    <source>
        <dbReference type="Proteomes" id="UP001254488"/>
    </source>
</evidence>
<dbReference type="InterPro" id="IPR029063">
    <property type="entry name" value="SAM-dependent_MTases_sf"/>
</dbReference>
<dbReference type="Gene3D" id="3.40.50.150">
    <property type="entry name" value="Vaccinia Virus protein VP39"/>
    <property type="match status" value="1"/>
</dbReference>
<evidence type="ECO:0008006" key="3">
    <source>
        <dbReference type="Google" id="ProtNLM"/>
    </source>
</evidence>
<dbReference type="RefSeq" id="WP_311331352.1">
    <property type="nucleotide sequence ID" value="NZ_JAVRHZ010000001.1"/>
</dbReference>
<dbReference type="EMBL" id="JAVRHZ010000001">
    <property type="protein sequence ID" value="MDT0554386.1"/>
    <property type="molecule type" value="Genomic_DNA"/>
</dbReference>
<proteinExistence type="predicted"/>
<evidence type="ECO:0000313" key="1">
    <source>
        <dbReference type="EMBL" id="MDT0554386.1"/>
    </source>
</evidence>
<comment type="caution">
    <text evidence="1">The sequence shown here is derived from an EMBL/GenBank/DDBJ whole genome shotgun (WGS) entry which is preliminary data.</text>
</comment>
<gene>
    <name evidence="1" type="ORF">RM538_00100</name>
</gene>
<sequence>MIKTYLSFKSLTQVLLETSSEAEEVTVAKSLAALYEELLAQSSSKDQYASTFPTHVDGGIALSSQHALDCLQDPLRTVRFIKATYHAIRDAQSIFKNQQIELVYAGCGPGAPIVLPLLSMFSPKELAITLVDINQSSITSVEALIKFLDATAYFRKSYLGNAIEYKHDTSLPLHIVVSETMDKGLIKEPQVAITQNLVPQLNPKGILIPEAIDIFTEHTFYSKEPYFDIYKNVLELGPTYKSSDTQYLFSINKNIAPSPNFEFISENIEVPEDFTETPDVSIFAKIIIYKDLELLKSKSLISNPYCVQSLYNISSKTYRLKHTTIGIPNWKILE</sequence>
<protein>
    <recommendedName>
        <fullName evidence="3">Nicotianamine synthase</fullName>
    </recommendedName>
</protein>
<dbReference type="Proteomes" id="UP001254488">
    <property type="component" value="Unassembled WGS sequence"/>
</dbReference>
<accession>A0ABU2Y881</accession>